<dbReference type="InterPro" id="IPR027417">
    <property type="entry name" value="P-loop_NTPase"/>
</dbReference>
<dbReference type="SUPFAM" id="SSF52540">
    <property type="entry name" value="P-loop containing nucleoside triphosphate hydrolases"/>
    <property type="match status" value="1"/>
</dbReference>
<dbReference type="InterPro" id="IPR003593">
    <property type="entry name" value="AAA+_ATPase"/>
</dbReference>
<dbReference type="InterPro" id="IPR003439">
    <property type="entry name" value="ABC_transporter-like_ATP-bd"/>
</dbReference>
<dbReference type="Proteomes" id="UP001206128">
    <property type="component" value="Unassembled WGS sequence"/>
</dbReference>
<reference evidence="5" key="1">
    <citation type="submission" date="2022-06" db="EMBL/GenBank/DDBJ databases">
        <title>Genomic Encyclopedia of Archaeal and Bacterial Type Strains, Phase II (KMG-II): from individual species to whole genera.</title>
        <authorList>
            <person name="Goeker M."/>
        </authorList>
    </citation>
    <scope>NUCLEOTIDE SEQUENCE</scope>
    <source>
        <strain evidence="5">DSM 43935</strain>
    </source>
</reference>
<dbReference type="GO" id="GO:0016887">
    <property type="term" value="F:ATP hydrolysis activity"/>
    <property type="evidence" value="ECO:0007669"/>
    <property type="project" value="InterPro"/>
</dbReference>
<dbReference type="PANTHER" id="PTHR42939">
    <property type="entry name" value="ABC TRANSPORTER ATP-BINDING PROTEIN ALBC-RELATED"/>
    <property type="match status" value="1"/>
</dbReference>
<evidence type="ECO:0000256" key="1">
    <source>
        <dbReference type="ARBA" id="ARBA00022448"/>
    </source>
</evidence>
<keyword evidence="2" id="KW-0547">Nucleotide-binding</keyword>
<dbReference type="CDD" id="cd03230">
    <property type="entry name" value="ABC_DR_subfamily_A"/>
    <property type="match status" value="1"/>
</dbReference>
<name>A0AAE3GGV0_9PSEU</name>
<dbReference type="PROSITE" id="PS50893">
    <property type="entry name" value="ABC_TRANSPORTER_2"/>
    <property type="match status" value="1"/>
</dbReference>
<keyword evidence="3 5" id="KW-0067">ATP-binding</keyword>
<dbReference type="Pfam" id="PF00005">
    <property type="entry name" value="ABC_tran"/>
    <property type="match status" value="1"/>
</dbReference>
<evidence type="ECO:0000256" key="3">
    <source>
        <dbReference type="ARBA" id="ARBA00022840"/>
    </source>
</evidence>
<accession>A0AAE3GGV0</accession>
<keyword evidence="1" id="KW-0813">Transport</keyword>
<dbReference type="GO" id="GO:0005524">
    <property type="term" value="F:ATP binding"/>
    <property type="evidence" value="ECO:0007669"/>
    <property type="project" value="UniProtKB-KW"/>
</dbReference>
<dbReference type="PANTHER" id="PTHR42939:SF1">
    <property type="entry name" value="ABC TRANSPORTER ATP-BINDING PROTEIN ALBC-RELATED"/>
    <property type="match status" value="1"/>
</dbReference>
<evidence type="ECO:0000259" key="4">
    <source>
        <dbReference type="PROSITE" id="PS50893"/>
    </source>
</evidence>
<protein>
    <submittedName>
        <fullName evidence="5">ABC-2 type transport system ATP-binding protein</fullName>
    </submittedName>
</protein>
<evidence type="ECO:0000313" key="5">
    <source>
        <dbReference type="EMBL" id="MCP2165883.1"/>
    </source>
</evidence>
<evidence type="ECO:0000256" key="2">
    <source>
        <dbReference type="ARBA" id="ARBA00022741"/>
    </source>
</evidence>
<keyword evidence="6" id="KW-1185">Reference proteome</keyword>
<dbReference type="RefSeq" id="WP_253771239.1">
    <property type="nucleotide sequence ID" value="NZ_JAMTCK010000006.1"/>
</dbReference>
<dbReference type="AlphaFoldDB" id="A0AAE3GGV0"/>
<evidence type="ECO:0000313" key="6">
    <source>
        <dbReference type="Proteomes" id="UP001206128"/>
    </source>
</evidence>
<proteinExistence type="predicted"/>
<gene>
    <name evidence="5" type="ORF">LX83_002742</name>
</gene>
<feature type="domain" description="ABC transporter" evidence="4">
    <location>
        <begin position="6"/>
        <end position="230"/>
    </location>
</feature>
<dbReference type="SMART" id="SM00382">
    <property type="entry name" value="AAA"/>
    <property type="match status" value="1"/>
</dbReference>
<organism evidence="5 6">
    <name type="scientific">Goodfellowiella coeruleoviolacea</name>
    <dbReference type="NCBI Taxonomy" id="334858"/>
    <lineage>
        <taxon>Bacteria</taxon>
        <taxon>Bacillati</taxon>
        <taxon>Actinomycetota</taxon>
        <taxon>Actinomycetes</taxon>
        <taxon>Pseudonocardiales</taxon>
        <taxon>Pseudonocardiaceae</taxon>
        <taxon>Goodfellowiella</taxon>
    </lineage>
</organism>
<dbReference type="Gene3D" id="3.40.50.300">
    <property type="entry name" value="P-loop containing nucleotide triphosphate hydrolases"/>
    <property type="match status" value="1"/>
</dbReference>
<dbReference type="EMBL" id="JAMTCK010000006">
    <property type="protein sequence ID" value="MCP2165883.1"/>
    <property type="molecule type" value="Genomic_DNA"/>
</dbReference>
<dbReference type="InterPro" id="IPR051782">
    <property type="entry name" value="ABC_Transporter_VariousFunc"/>
</dbReference>
<comment type="caution">
    <text evidence="5">The sequence shown here is derived from an EMBL/GenBank/DDBJ whole genome shotgun (WGS) entry which is preliminary data.</text>
</comment>
<sequence>MTETAIAATRLGKRYGQKWALRDCTLRVPAGRVVGLVGPNGAGKSTLMNLLVGLDRPTTGELDLLGERVGPNRALDRVAYIDQEHTLYRNFRVHEVLKAGRLLNPRWHEQDAVDRLHELNIPLTSKVGRLSGGQRAQVAVAAALARRPDLLILDEPVASLDPVARRDLMATLMAAKADRDCTIVLSSHVVSELERLCDHLVVLDHGEVRLAGDIDDLLDGHRLLTGPAATADRAPVGTCRVVHQERAGDQVSLLVRGAPPAADPAWHARRVNLEELVMHYLASAADTTGGGKHPAVLG</sequence>